<dbReference type="PANTHER" id="PTHR30085:SF7">
    <property type="entry name" value="AMINO-ACID ABC TRANSPORTER-BINDING PROTEIN YHDW-RELATED"/>
    <property type="match status" value="1"/>
</dbReference>
<dbReference type="OrthoDB" id="9777941at2"/>
<organism evidence="6 7">
    <name type="scientific">Salipiger marinus</name>
    <dbReference type="NCBI Taxonomy" id="555512"/>
    <lineage>
        <taxon>Bacteria</taxon>
        <taxon>Pseudomonadati</taxon>
        <taxon>Pseudomonadota</taxon>
        <taxon>Alphaproteobacteria</taxon>
        <taxon>Rhodobacterales</taxon>
        <taxon>Roseobacteraceae</taxon>
        <taxon>Salipiger</taxon>
    </lineage>
</organism>
<gene>
    <name evidence="6" type="ORF">SAMN04487993_1003209</name>
</gene>
<evidence type="ECO:0000256" key="2">
    <source>
        <dbReference type="ARBA" id="ARBA00022448"/>
    </source>
</evidence>
<reference evidence="6 7" key="1">
    <citation type="submission" date="2016-10" db="EMBL/GenBank/DDBJ databases">
        <authorList>
            <person name="de Groot N.N."/>
        </authorList>
    </citation>
    <scope>NUCLEOTIDE SEQUENCE [LARGE SCALE GENOMIC DNA]</scope>
    <source>
        <strain evidence="6 7">DSM 26424</strain>
    </source>
</reference>
<dbReference type="InterPro" id="IPR001638">
    <property type="entry name" value="Solute-binding_3/MltF_N"/>
</dbReference>
<dbReference type="Proteomes" id="UP000199093">
    <property type="component" value="Unassembled WGS sequence"/>
</dbReference>
<keyword evidence="7" id="KW-1185">Reference proteome</keyword>
<dbReference type="RefSeq" id="WP_089844450.1">
    <property type="nucleotide sequence ID" value="NZ_FNEJ01000003.1"/>
</dbReference>
<evidence type="ECO:0000259" key="5">
    <source>
        <dbReference type="SMART" id="SM00062"/>
    </source>
</evidence>
<dbReference type="EMBL" id="FNEJ01000003">
    <property type="protein sequence ID" value="SDI33632.1"/>
    <property type="molecule type" value="Genomic_DNA"/>
</dbReference>
<accession>A0A1G8JR20</accession>
<name>A0A1G8JR20_9RHOB</name>
<dbReference type="STRING" id="555512.SAMN04487993_1003209"/>
<dbReference type="Gene3D" id="3.40.190.10">
    <property type="entry name" value="Periplasmic binding protein-like II"/>
    <property type="match status" value="2"/>
</dbReference>
<dbReference type="PANTHER" id="PTHR30085">
    <property type="entry name" value="AMINO ACID ABC TRANSPORTER PERMEASE"/>
    <property type="match status" value="1"/>
</dbReference>
<keyword evidence="2" id="KW-0813">Transport</keyword>
<feature type="domain" description="Solute-binding protein family 3/N-terminal" evidence="5">
    <location>
        <begin position="34"/>
        <end position="262"/>
    </location>
</feature>
<evidence type="ECO:0000313" key="7">
    <source>
        <dbReference type="Proteomes" id="UP000199093"/>
    </source>
</evidence>
<dbReference type="SUPFAM" id="SSF53850">
    <property type="entry name" value="Periplasmic binding protein-like II"/>
    <property type="match status" value="1"/>
</dbReference>
<proteinExistence type="inferred from homology"/>
<dbReference type="InterPro" id="IPR051455">
    <property type="entry name" value="Bact_solute-bind_prot3"/>
</dbReference>
<dbReference type="AlphaFoldDB" id="A0A1G8JR20"/>
<protein>
    <submittedName>
        <fullName evidence="6">General L-amino acid transport system substrate-binding protein</fullName>
    </submittedName>
</protein>
<dbReference type="GO" id="GO:0006865">
    <property type="term" value="P:amino acid transport"/>
    <property type="evidence" value="ECO:0007669"/>
    <property type="project" value="TreeGrafter"/>
</dbReference>
<sequence length="345" mass="36251">MKFLFASLLLTTASLAAPAVQAGAALDDIKSGDALVCLVSPNAPGFSVPDSQGVFQGFNADFCRMAAAAVLGDAAKADIRGVGFSDSMKTLVARGGHLASRSITATGTRDADAGMAFIATTFFDGQGFMVPAALGVSAAADLQGATVCAEDGSTTLLTLADWFADRGMSYRVENIADKTARLEAFFSGKCDVYASDVTALNSDRMLAANPDDYVILPDVISAEPLTLVSQPDQELESAVFWAFQVMLNADKFGITSGTIDDVIADLDSQPQEVARLFAADGAGADMAAKLGLPADWAYQVVKQVGSYSEVFDRHLGMNSPFKLDRTKTLNASVEEGGLMYPYPIR</sequence>
<dbReference type="SMART" id="SM00062">
    <property type="entry name" value="PBPb"/>
    <property type="match status" value="1"/>
</dbReference>
<evidence type="ECO:0000256" key="4">
    <source>
        <dbReference type="SAM" id="SignalP"/>
    </source>
</evidence>
<feature type="chain" id="PRO_5011603382" evidence="4">
    <location>
        <begin position="23"/>
        <end position="345"/>
    </location>
</feature>
<keyword evidence="3 4" id="KW-0732">Signal</keyword>
<evidence type="ECO:0000256" key="1">
    <source>
        <dbReference type="ARBA" id="ARBA00010333"/>
    </source>
</evidence>
<evidence type="ECO:0000313" key="6">
    <source>
        <dbReference type="EMBL" id="SDI33632.1"/>
    </source>
</evidence>
<comment type="similarity">
    <text evidence="1">Belongs to the bacterial solute-binding protein 3 family.</text>
</comment>
<evidence type="ECO:0000256" key="3">
    <source>
        <dbReference type="ARBA" id="ARBA00022729"/>
    </source>
</evidence>
<feature type="signal peptide" evidence="4">
    <location>
        <begin position="1"/>
        <end position="22"/>
    </location>
</feature>